<evidence type="ECO:0000256" key="6">
    <source>
        <dbReference type="ARBA" id="ARBA00023239"/>
    </source>
</evidence>
<evidence type="ECO:0000256" key="3">
    <source>
        <dbReference type="ARBA" id="ARBA00008178"/>
    </source>
</evidence>
<sequence length="335" mass="38432">MQSILVTGGAGFIGSNFVRYMLNKYSDYRIIVLDALTYAGNRENLADLEGDPRYLFYHGNIADEKVVDNLMSNVDTVVNFAAETHVDRSIHEAGKFIDTDVKGTFVLLEAAKKYNIERFLHISTDEVYGSIQEGSFKETDPLEPNSPYSASKAGGDLLVRSYHVTYGLPVMITRSSNNYGPYQYPEKLIPLFVTNALDNQPLPLYGDGKNIRDWIHVEDNCAALDVVLHKGETGHIYNIGGGNERENIFITHKILEYLGKPKSLIKPVQDRLGHDRCYSVDTSKVRALGWQPKYDFDKGLEQTIDWYVKNEAWWRHIKEKQEEYKRFYEAYYKDR</sequence>
<dbReference type="GO" id="GO:0008460">
    <property type="term" value="F:dTDP-glucose 4,6-dehydratase activity"/>
    <property type="evidence" value="ECO:0007669"/>
    <property type="project" value="UniProtKB-EC"/>
</dbReference>
<dbReference type="EMBL" id="DRQG01000068">
    <property type="protein sequence ID" value="HGY55494.1"/>
    <property type="molecule type" value="Genomic_DNA"/>
</dbReference>
<keyword evidence="5" id="KW-0520">NAD</keyword>
<dbReference type="NCBIfam" id="TIGR01181">
    <property type="entry name" value="dTDP_gluc_dehyt"/>
    <property type="match status" value="1"/>
</dbReference>
<comment type="catalytic activity">
    <reaction evidence="1 7">
        <text>dTDP-alpha-D-glucose = dTDP-4-dehydro-6-deoxy-alpha-D-glucose + H2O</text>
        <dbReference type="Rhea" id="RHEA:17221"/>
        <dbReference type="ChEBI" id="CHEBI:15377"/>
        <dbReference type="ChEBI" id="CHEBI:57477"/>
        <dbReference type="ChEBI" id="CHEBI:57649"/>
        <dbReference type="EC" id="4.2.1.46"/>
    </reaction>
</comment>
<dbReference type="InterPro" id="IPR036291">
    <property type="entry name" value="NAD(P)-bd_dom_sf"/>
</dbReference>
<evidence type="ECO:0000256" key="1">
    <source>
        <dbReference type="ARBA" id="ARBA00001539"/>
    </source>
</evidence>
<dbReference type="PANTHER" id="PTHR43000">
    <property type="entry name" value="DTDP-D-GLUCOSE 4,6-DEHYDRATASE-RELATED"/>
    <property type="match status" value="1"/>
</dbReference>
<evidence type="ECO:0000313" key="9">
    <source>
        <dbReference type="EMBL" id="HGY55494.1"/>
    </source>
</evidence>
<dbReference type="Pfam" id="PF16363">
    <property type="entry name" value="GDP_Man_Dehyd"/>
    <property type="match status" value="1"/>
</dbReference>
<dbReference type="InterPro" id="IPR016040">
    <property type="entry name" value="NAD(P)-bd_dom"/>
</dbReference>
<feature type="domain" description="NAD(P)-binding" evidence="8">
    <location>
        <begin position="5"/>
        <end position="303"/>
    </location>
</feature>
<evidence type="ECO:0000256" key="2">
    <source>
        <dbReference type="ARBA" id="ARBA00001911"/>
    </source>
</evidence>
<comment type="caution">
    <text evidence="9">The sequence shown here is derived from an EMBL/GenBank/DDBJ whole genome shotgun (WGS) entry which is preliminary data.</text>
</comment>
<comment type="cofactor">
    <cofactor evidence="2 7">
        <name>NAD(+)</name>
        <dbReference type="ChEBI" id="CHEBI:57540"/>
    </cofactor>
</comment>
<dbReference type="AlphaFoldDB" id="A0A7V4U247"/>
<keyword evidence="6 7" id="KW-0456">Lyase</keyword>
<evidence type="ECO:0000259" key="8">
    <source>
        <dbReference type="Pfam" id="PF16363"/>
    </source>
</evidence>
<gene>
    <name evidence="9" type="primary">rfbB</name>
    <name evidence="9" type="ORF">ENK44_07335</name>
</gene>
<organism evidence="9">
    <name type="scientific">Caldithrix abyssi</name>
    <dbReference type="NCBI Taxonomy" id="187145"/>
    <lineage>
        <taxon>Bacteria</taxon>
        <taxon>Pseudomonadati</taxon>
        <taxon>Calditrichota</taxon>
        <taxon>Calditrichia</taxon>
        <taxon>Calditrichales</taxon>
        <taxon>Calditrichaceae</taxon>
        <taxon>Caldithrix</taxon>
    </lineage>
</organism>
<dbReference type="InterPro" id="IPR005888">
    <property type="entry name" value="dTDP_Gluc_deHydtase"/>
</dbReference>
<dbReference type="GO" id="GO:0009225">
    <property type="term" value="P:nucleotide-sugar metabolic process"/>
    <property type="evidence" value="ECO:0007669"/>
    <property type="project" value="InterPro"/>
</dbReference>
<dbReference type="SUPFAM" id="SSF51735">
    <property type="entry name" value="NAD(P)-binding Rossmann-fold domains"/>
    <property type="match status" value="1"/>
</dbReference>
<accession>A0A7V4U247</accession>
<dbReference type="Gene3D" id="3.40.50.720">
    <property type="entry name" value="NAD(P)-binding Rossmann-like Domain"/>
    <property type="match status" value="1"/>
</dbReference>
<proteinExistence type="inferred from homology"/>
<dbReference type="CDD" id="cd05246">
    <property type="entry name" value="dTDP_GD_SDR_e"/>
    <property type="match status" value="1"/>
</dbReference>
<evidence type="ECO:0000256" key="4">
    <source>
        <dbReference type="ARBA" id="ARBA00011990"/>
    </source>
</evidence>
<name>A0A7V4U247_CALAY</name>
<protein>
    <recommendedName>
        <fullName evidence="4 7">dTDP-glucose 4,6-dehydratase</fullName>
        <ecNumber evidence="4 7">4.2.1.46</ecNumber>
    </recommendedName>
</protein>
<comment type="similarity">
    <text evidence="3 7">Belongs to the NAD(P)-dependent epimerase/dehydratase family. dTDP-glucose dehydratase subfamily.</text>
</comment>
<evidence type="ECO:0000256" key="5">
    <source>
        <dbReference type="ARBA" id="ARBA00023027"/>
    </source>
</evidence>
<reference evidence="9" key="1">
    <citation type="journal article" date="2020" name="mSystems">
        <title>Genome- and Community-Level Interaction Insights into Carbon Utilization and Element Cycling Functions of Hydrothermarchaeota in Hydrothermal Sediment.</title>
        <authorList>
            <person name="Zhou Z."/>
            <person name="Liu Y."/>
            <person name="Xu W."/>
            <person name="Pan J."/>
            <person name="Luo Z.H."/>
            <person name="Li M."/>
        </authorList>
    </citation>
    <scope>NUCLEOTIDE SEQUENCE [LARGE SCALE GENOMIC DNA]</scope>
    <source>
        <strain evidence="9">HyVt-577</strain>
    </source>
</reference>
<dbReference type="Proteomes" id="UP000885779">
    <property type="component" value="Unassembled WGS sequence"/>
</dbReference>
<dbReference type="EC" id="4.2.1.46" evidence="4 7"/>
<dbReference type="FunFam" id="3.40.50.720:FF:000304">
    <property type="entry name" value="UDP-glucose 4,6-dehydratase"/>
    <property type="match status" value="1"/>
</dbReference>
<dbReference type="Gene3D" id="3.90.25.10">
    <property type="entry name" value="UDP-galactose 4-epimerase, domain 1"/>
    <property type="match status" value="1"/>
</dbReference>
<evidence type="ECO:0000256" key="7">
    <source>
        <dbReference type="RuleBase" id="RU004473"/>
    </source>
</evidence>